<evidence type="ECO:0000313" key="2">
    <source>
        <dbReference type="EMBL" id="MBV2133109.1"/>
    </source>
</evidence>
<gene>
    <name evidence="2" type="ORF">KRX52_09875</name>
</gene>
<accession>A0ABS6MWD0</accession>
<dbReference type="Proteomes" id="UP000813068">
    <property type="component" value="Unassembled WGS sequence"/>
</dbReference>
<dbReference type="SMART" id="SM00530">
    <property type="entry name" value="HTH_XRE"/>
    <property type="match status" value="1"/>
</dbReference>
<organism evidence="2 3">
    <name type="scientific">Geopseudomonas aromaticivorans</name>
    <dbReference type="NCBI Taxonomy" id="2849492"/>
    <lineage>
        <taxon>Bacteria</taxon>
        <taxon>Pseudomonadati</taxon>
        <taxon>Pseudomonadota</taxon>
        <taxon>Gammaproteobacteria</taxon>
        <taxon>Pseudomonadales</taxon>
        <taxon>Pseudomonadaceae</taxon>
        <taxon>Geopseudomonas</taxon>
    </lineage>
</organism>
<reference evidence="2 3" key="1">
    <citation type="submission" date="2021-06" db="EMBL/GenBank/DDBJ databases">
        <title>Differences between aerobic and microaerobic xylene degrading microbial communities.</title>
        <authorList>
            <person name="Banerjee S."/>
            <person name="Tancsics A."/>
        </authorList>
    </citation>
    <scope>NUCLEOTIDE SEQUENCE [LARGE SCALE GENOMIC DNA]</scope>
    <source>
        <strain evidence="2 3">MAP12</strain>
    </source>
</reference>
<evidence type="ECO:0000313" key="3">
    <source>
        <dbReference type="Proteomes" id="UP000813068"/>
    </source>
</evidence>
<dbReference type="PROSITE" id="PS50943">
    <property type="entry name" value="HTH_CROC1"/>
    <property type="match status" value="1"/>
</dbReference>
<keyword evidence="3" id="KW-1185">Reference proteome</keyword>
<dbReference type="EMBL" id="JAHRGL010000020">
    <property type="protein sequence ID" value="MBV2133109.1"/>
    <property type="molecule type" value="Genomic_DNA"/>
</dbReference>
<dbReference type="InterPro" id="IPR001387">
    <property type="entry name" value="Cro/C1-type_HTH"/>
</dbReference>
<sequence length="246" mass="27661">MSELDQLLTTLKRQLKARGMTYRDLAAALDLSEASVKRLFASGSFSLERLLQVSHLLGFTLAELTQEAALGESRLHTLSEDQEQELIGDEKLLLVAVCVLNQWPLADILSVYRLSEAECIQRLARLDRLRLIQLLPGNRVRLNVARDFDWLPAGPIRAFFRRRGLGDFLASDFAGSDELLAFAHGMLTESAQARLQAEIRKLRQKFAELHEESLAAPLGKRHGCGLLLALREWELGAFTALRRSEK</sequence>
<feature type="domain" description="HTH cro/C1-type" evidence="1">
    <location>
        <begin position="11"/>
        <end position="64"/>
    </location>
</feature>
<name>A0ABS6MWD0_9GAMM</name>
<comment type="caution">
    <text evidence="2">The sequence shown here is derived from an EMBL/GenBank/DDBJ whole genome shotgun (WGS) entry which is preliminary data.</text>
</comment>
<dbReference type="RefSeq" id="WP_217681577.1">
    <property type="nucleotide sequence ID" value="NZ_JAHRGL010000020.1"/>
</dbReference>
<proteinExistence type="predicted"/>
<dbReference type="Pfam" id="PF01381">
    <property type="entry name" value="HTH_3"/>
    <property type="match status" value="1"/>
</dbReference>
<dbReference type="CDD" id="cd00093">
    <property type="entry name" value="HTH_XRE"/>
    <property type="match status" value="1"/>
</dbReference>
<evidence type="ECO:0000259" key="1">
    <source>
        <dbReference type="PROSITE" id="PS50943"/>
    </source>
</evidence>
<protein>
    <submittedName>
        <fullName evidence="2">Helix-turn-helix transcriptional regulator</fullName>
    </submittedName>
</protein>